<dbReference type="PANTHER" id="PTHR10066:SF67">
    <property type="entry name" value="BETA-GLUCURONIDASE"/>
    <property type="match status" value="1"/>
</dbReference>
<dbReference type="AlphaFoldDB" id="A0A9D4P645"/>
<dbReference type="GO" id="GO:0004566">
    <property type="term" value="F:beta-glucuronidase activity"/>
    <property type="evidence" value="ECO:0007669"/>
    <property type="project" value="UniProtKB-EC"/>
</dbReference>
<keyword evidence="5" id="KW-0378">Hydrolase</keyword>
<dbReference type="InterPro" id="IPR008979">
    <property type="entry name" value="Galactose-bd-like_sf"/>
</dbReference>
<dbReference type="InterPro" id="IPR017853">
    <property type="entry name" value="GH"/>
</dbReference>
<evidence type="ECO:0000256" key="2">
    <source>
        <dbReference type="ARBA" id="ARBA00007401"/>
    </source>
</evidence>
<dbReference type="GO" id="GO:0030246">
    <property type="term" value="F:carbohydrate binding"/>
    <property type="evidence" value="ECO:0007669"/>
    <property type="project" value="TreeGrafter"/>
</dbReference>
<dbReference type="InterPro" id="IPR036156">
    <property type="entry name" value="Beta-gal/glucu_dom_sf"/>
</dbReference>
<dbReference type="GO" id="GO:0005615">
    <property type="term" value="C:extracellular space"/>
    <property type="evidence" value="ECO:0007669"/>
    <property type="project" value="TreeGrafter"/>
</dbReference>
<dbReference type="GO" id="GO:0005975">
    <property type="term" value="P:carbohydrate metabolic process"/>
    <property type="evidence" value="ECO:0007669"/>
    <property type="project" value="InterPro"/>
</dbReference>
<dbReference type="Gene3D" id="3.20.20.80">
    <property type="entry name" value="Glycosidases"/>
    <property type="match status" value="1"/>
</dbReference>
<keyword evidence="6" id="KW-0326">Glycosidase</keyword>
<evidence type="ECO:0000259" key="9">
    <source>
        <dbReference type="Pfam" id="PF02837"/>
    </source>
</evidence>
<evidence type="ECO:0000256" key="5">
    <source>
        <dbReference type="ARBA" id="ARBA00022801"/>
    </source>
</evidence>
<dbReference type="Pfam" id="PF02837">
    <property type="entry name" value="Glyco_hydro_2_N"/>
    <property type="match status" value="1"/>
</dbReference>
<dbReference type="InterPro" id="IPR006104">
    <property type="entry name" value="Glyco_hydro_2_N"/>
</dbReference>
<dbReference type="FunFam" id="2.60.120.260:FF:000027">
    <property type="entry name" value="Beta-glucuronidase"/>
    <property type="match status" value="1"/>
</dbReference>
<dbReference type="InterPro" id="IPR013783">
    <property type="entry name" value="Ig-like_fold"/>
</dbReference>
<evidence type="ECO:0000256" key="3">
    <source>
        <dbReference type="ARBA" id="ARBA00012761"/>
    </source>
</evidence>
<sequence length="659" mass="77554">MSFLYHVICCLFTIIIQLQFYETNDSLALYPWPTETRQTMSLDGVWTFRITDYSYNNELYGFQHDWFNKSLDLIDDHYERMPVPSSFNDITENRDIRDFVGWSWYDRKFFLPIDFHSNKMDVILRFGSVNYKAVVWINGQHVMNHTGGHLPFQTDITDYLYDGNHVNHITVAVNNELSQNTIPQGSYKVKYDSRTIPNHKFIESNFGFDFYNYAGIQRSVLLYFVPKIRITDLTIITDIDDNDNHVDGIIHFNVTTNVHDKYVVQIDVFDRHGQLMNSSRGQSESTLIINDAHLWWPFTMHPEPGYLYRMAISLYHTNDKMNKLIDRYYQNIGIRTVQVDSENFQFLVNGKPFYFRGFGKHEEYDIRGRSLDQVMIIKDYNLIKWIGANSFRTSHYPYSEQLMDEADIQGIAVIDECPAVGLKSFNSILLKQHLITIREMIERDKNRPSVFMWSIANEAKSSMKESENYFQKVASLARELDVSNRPITAADNQYNQDYLPPVLDVIMVNRYYGWYIDNGYPQAIQTNVVNDFVKIWQKYQKPVMISEYGADTISGMHMEPSFVFTEDYQAEIMLENHHAFDILRSKGFFIGEHIWNFADFMTQQSTTRVGGNKKGIFTRQRQPKSSARLLRCRYWLLANVTTYHEEHSRGFSYCPNVQY</sequence>
<dbReference type="InterPro" id="IPR006101">
    <property type="entry name" value="Glyco_hydro_2"/>
</dbReference>
<dbReference type="InterPro" id="IPR006102">
    <property type="entry name" value="Ig-like_GH2"/>
</dbReference>
<dbReference type="InterPro" id="IPR006103">
    <property type="entry name" value="Glyco_hydro_2_cat"/>
</dbReference>
<dbReference type="NCBIfam" id="NF007538">
    <property type="entry name" value="PRK10150.1"/>
    <property type="match status" value="1"/>
</dbReference>
<feature type="domain" description="Glycosyl hydrolases family 2 sugar binding" evidence="9">
    <location>
        <begin position="41"/>
        <end position="226"/>
    </location>
</feature>
<dbReference type="PANTHER" id="PTHR10066">
    <property type="entry name" value="BETA-GLUCURONIDASE"/>
    <property type="match status" value="1"/>
</dbReference>
<dbReference type="Pfam" id="PF02836">
    <property type="entry name" value="Glyco_hydro_2_C"/>
    <property type="match status" value="1"/>
</dbReference>
<dbReference type="Gene3D" id="2.60.40.10">
    <property type="entry name" value="Immunoglobulins"/>
    <property type="match status" value="1"/>
</dbReference>
<comment type="function">
    <text evidence="1">Plays an important role in the degradation of dermatan and keratan sulfates.</text>
</comment>
<dbReference type="FunFam" id="3.20.20.80:FF:000080">
    <property type="entry name" value="Beta-glucuronidase UidA"/>
    <property type="match status" value="1"/>
</dbReference>
<reference evidence="10" key="2">
    <citation type="journal article" date="2021" name="World Allergy Organ. J.">
        <title>Chromosome-level assembly of Dermatophagoides farinae genome and transcriptome reveals two novel allergens Der f 37 and Der f 39.</title>
        <authorList>
            <person name="Chen J."/>
            <person name="Cai Z."/>
            <person name="Fan D."/>
            <person name="Hu J."/>
            <person name="Hou Y."/>
            <person name="He Y."/>
            <person name="Zhang Z."/>
            <person name="Zhao Z."/>
            <person name="Gao P."/>
            <person name="Hu W."/>
            <person name="Sun J."/>
            <person name="Li J."/>
            <person name="Ji K."/>
        </authorList>
    </citation>
    <scope>NUCLEOTIDE SEQUENCE</scope>
    <source>
        <strain evidence="10">JKM2019</strain>
    </source>
</reference>
<dbReference type="PROSITE" id="PS00608">
    <property type="entry name" value="GLYCOSYL_HYDROL_F2_2"/>
    <property type="match status" value="1"/>
</dbReference>
<dbReference type="SUPFAM" id="SSF49303">
    <property type="entry name" value="beta-Galactosidase/glucuronidase domain"/>
    <property type="match status" value="1"/>
</dbReference>
<evidence type="ECO:0000256" key="4">
    <source>
        <dbReference type="ARBA" id="ARBA00016205"/>
    </source>
</evidence>
<dbReference type="PRINTS" id="PR00132">
    <property type="entry name" value="GLHYDRLASE2"/>
</dbReference>
<comment type="caution">
    <text evidence="10">The sequence shown here is derived from an EMBL/GenBank/DDBJ whole genome shotgun (WGS) entry which is preliminary data.</text>
</comment>
<gene>
    <name evidence="10" type="ORF">HUG17_0176</name>
</gene>
<organism evidence="10">
    <name type="scientific">Dermatophagoides farinae</name>
    <name type="common">American house dust mite</name>
    <dbReference type="NCBI Taxonomy" id="6954"/>
    <lineage>
        <taxon>Eukaryota</taxon>
        <taxon>Metazoa</taxon>
        <taxon>Ecdysozoa</taxon>
        <taxon>Arthropoda</taxon>
        <taxon>Chelicerata</taxon>
        <taxon>Arachnida</taxon>
        <taxon>Acari</taxon>
        <taxon>Acariformes</taxon>
        <taxon>Sarcoptiformes</taxon>
        <taxon>Astigmata</taxon>
        <taxon>Psoroptidia</taxon>
        <taxon>Analgoidea</taxon>
        <taxon>Pyroglyphidae</taxon>
        <taxon>Dermatophagoidinae</taxon>
        <taxon>Dermatophagoides</taxon>
    </lineage>
</organism>
<dbReference type="EC" id="3.2.1.31" evidence="3"/>
<evidence type="ECO:0000259" key="7">
    <source>
        <dbReference type="Pfam" id="PF00703"/>
    </source>
</evidence>
<dbReference type="Proteomes" id="UP000828236">
    <property type="component" value="Unassembled WGS sequence"/>
</dbReference>
<dbReference type="EMBL" id="SDOV01000001">
    <property type="protein sequence ID" value="KAH7644638.1"/>
    <property type="molecule type" value="Genomic_DNA"/>
</dbReference>
<proteinExistence type="inferred from homology"/>
<reference evidence="10" key="1">
    <citation type="submission" date="2020-06" db="EMBL/GenBank/DDBJ databases">
        <authorList>
            <person name="Ji K."/>
            <person name="Li J."/>
        </authorList>
    </citation>
    <scope>NUCLEOTIDE SEQUENCE</scope>
    <source>
        <strain evidence="10">JKM2019</strain>
        <tissue evidence="10">Whole body</tissue>
    </source>
</reference>
<dbReference type="OrthoDB" id="408532at2759"/>
<dbReference type="Gene3D" id="2.60.120.260">
    <property type="entry name" value="Galactose-binding domain-like"/>
    <property type="match status" value="1"/>
</dbReference>
<dbReference type="SUPFAM" id="SSF51445">
    <property type="entry name" value="(Trans)glycosidases"/>
    <property type="match status" value="1"/>
</dbReference>
<dbReference type="Pfam" id="PF00703">
    <property type="entry name" value="Glyco_hydro_2"/>
    <property type="match status" value="1"/>
</dbReference>
<evidence type="ECO:0000313" key="10">
    <source>
        <dbReference type="EMBL" id="KAH7644638.1"/>
    </source>
</evidence>
<feature type="domain" description="Glycoside hydrolase family 2 immunoglobulin-like beta-sandwich" evidence="7">
    <location>
        <begin position="229"/>
        <end position="335"/>
    </location>
</feature>
<evidence type="ECO:0000256" key="6">
    <source>
        <dbReference type="ARBA" id="ARBA00023295"/>
    </source>
</evidence>
<dbReference type="SUPFAM" id="SSF49785">
    <property type="entry name" value="Galactose-binding domain-like"/>
    <property type="match status" value="1"/>
</dbReference>
<dbReference type="InterPro" id="IPR023232">
    <property type="entry name" value="Glyco_hydro_2_AS"/>
</dbReference>
<accession>A0A9D4P645</accession>
<evidence type="ECO:0000256" key="1">
    <source>
        <dbReference type="ARBA" id="ARBA00003025"/>
    </source>
</evidence>
<protein>
    <recommendedName>
        <fullName evidence="4">Beta-glucuronidase</fullName>
        <ecNumber evidence="3">3.2.1.31</ecNumber>
    </recommendedName>
</protein>
<comment type="similarity">
    <text evidence="2">Belongs to the glycosyl hydrolase 2 family.</text>
</comment>
<feature type="domain" description="Glycoside hydrolase family 2 catalytic" evidence="8">
    <location>
        <begin position="343"/>
        <end position="638"/>
    </location>
</feature>
<name>A0A9D4P645_DERFA</name>
<evidence type="ECO:0000259" key="8">
    <source>
        <dbReference type="Pfam" id="PF02836"/>
    </source>
</evidence>
<dbReference type="GO" id="GO:0019391">
    <property type="term" value="P:glucuronoside catabolic process"/>
    <property type="evidence" value="ECO:0007669"/>
    <property type="project" value="TreeGrafter"/>
</dbReference>